<keyword evidence="2 4" id="KW-0067">ATP-binding</keyword>
<organism evidence="4 5">
    <name type="scientific">Nocardioides iriomotensis</name>
    <dbReference type="NCBI Taxonomy" id="715784"/>
    <lineage>
        <taxon>Bacteria</taxon>
        <taxon>Bacillati</taxon>
        <taxon>Actinomycetota</taxon>
        <taxon>Actinomycetes</taxon>
        <taxon>Propionibacteriales</taxon>
        <taxon>Nocardioidaceae</taxon>
        <taxon>Nocardioides</taxon>
    </lineage>
</organism>
<dbReference type="InterPro" id="IPR003593">
    <property type="entry name" value="AAA+_ATPase"/>
</dbReference>
<dbReference type="SMART" id="SM00382">
    <property type="entry name" value="AAA"/>
    <property type="match status" value="1"/>
</dbReference>
<dbReference type="Proteomes" id="UP000291189">
    <property type="component" value="Unassembled WGS sequence"/>
</dbReference>
<reference evidence="4 5" key="1">
    <citation type="submission" date="2019-01" db="EMBL/GenBank/DDBJ databases">
        <title>Nocardioides guangzhouensis sp. nov., an actinobacterium isolated from soil.</title>
        <authorList>
            <person name="Fu Y."/>
            <person name="Cai Y."/>
            <person name="Lin Z."/>
            <person name="Chen P."/>
        </authorList>
    </citation>
    <scope>NUCLEOTIDE SEQUENCE [LARGE SCALE GENOMIC DNA]</scope>
    <source>
        <strain evidence="4 5">NBRC 105384</strain>
    </source>
</reference>
<dbReference type="OrthoDB" id="9789994at2"/>
<dbReference type="EMBL" id="SDPU01000023">
    <property type="protein sequence ID" value="RYU11459.1"/>
    <property type="molecule type" value="Genomic_DNA"/>
</dbReference>
<dbReference type="GO" id="GO:0016887">
    <property type="term" value="F:ATP hydrolysis activity"/>
    <property type="evidence" value="ECO:0007669"/>
    <property type="project" value="InterPro"/>
</dbReference>
<keyword evidence="5" id="KW-1185">Reference proteome</keyword>
<evidence type="ECO:0000313" key="4">
    <source>
        <dbReference type="EMBL" id="RYU11459.1"/>
    </source>
</evidence>
<dbReference type="PANTHER" id="PTHR43158:SF2">
    <property type="entry name" value="SKFA PEPTIDE EXPORT ATP-BINDING PROTEIN SKFE"/>
    <property type="match status" value="1"/>
</dbReference>
<evidence type="ECO:0000313" key="5">
    <source>
        <dbReference type="Proteomes" id="UP000291189"/>
    </source>
</evidence>
<dbReference type="InterPro" id="IPR003439">
    <property type="entry name" value="ABC_transporter-like_ATP-bd"/>
</dbReference>
<keyword evidence="1" id="KW-0547">Nucleotide-binding</keyword>
<proteinExistence type="predicted"/>
<name>A0A4Q5J201_9ACTN</name>
<gene>
    <name evidence="4" type="ORF">ETU37_12850</name>
</gene>
<evidence type="ECO:0000256" key="2">
    <source>
        <dbReference type="ARBA" id="ARBA00022840"/>
    </source>
</evidence>
<protein>
    <submittedName>
        <fullName evidence="4">ABC transporter ATP-binding protein</fullName>
    </submittedName>
</protein>
<dbReference type="AlphaFoldDB" id="A0A4Q5J201"/>
<comment type="caution">
    <text evidence="4">The sequence shown here is derived from an EMBL/GenBank/DDBJ whole genome shotgun (WGS) entry which is preliminary data.</text>
</comment>
<dbReference type="GO" id="GO:0005524">
    <property type="term" value="F:ATP binding"/>
    <property type="evidence" value="ECO:0007669"/>
    <property type="project" value="UniProtKB-KW"/>
</dbReference>
<sequence>MDPVLELADVSVRRGEATLIEGIDWTVEEDERWVVLGPNGAGKTTLLQVVSAQIHPTDGVVGILGEVLGTVDVFELRPRIGLTSAALAERIPRDERVHDVVVSASYAVIGRWREHYDDLDHARADELLTELGVLHLADRTFGTLSEGERKRVQIARSLMTDPELLLLDEPAAGLDLGGREDLVSTLSVLAMDEMSPATVLVSHHVEEIPPGFTHALMLREGRIVASGPLEHVMTEDNVSSTFGMPILLEHSDGRWSARRRARHRVPAQPG</sequence>
<dbReference type="FunFam" id="3.40.50.300:FF:001031">
    <property type="entry name" value="Iron ABC transporter ATP-binding protein"/>
    <property type="match status" value="1"/>
</dbReference>
<evidence type="ECO:0000256" key="1">
    <source>
        <dbReference type="ARBA" id="ARBA00022741"/>
    </source>
</evidence>
<dbReference type="InterPro" id="IPR027417">
    <property type="entry name" value="P-loop_NTPase"/>
</dbReference>
<dbReference type="RefSeq" id="WP_129987734.1">
    <property type="nucleotide sequence ID" value="NZ_SDPU01000023.1"/>
</dbReference>
<feature type="domain" description="ABC transporter" evidence="3">
    <location>
        <begin position="5"/>
        <end position="245"/>
    </location>
</feature>
<evidence type="ECO:0000259" key="3">
    <source>
        <dbReference type="PROSITE" id="PS50893"/>
    </source>
</evidence>
<dbReference type="SUPFAM" id="SSF52540">
    <property type="entry name" value="P-loop containing nucleoside triphosphate hydrolases"/>
    <property type="match status" value="1"/>
</dbReference>
<accession>A0A4Q5J201</accession>
<dbReference type="PROSITE" id="PS50893">
    <property type="entry name" value="ABC_TRANSPORTER_2"/>
    <property type="match status" value="1"/>
</dbReference>
<dbReference type="Gene3D" id="3.40.50.300">
    <property type="entry name" value="P-loop containing nucleotide triphosphate hydrolases"/>
    <property type="match status" value="1"/>
</dbReference>
<dbReference type="PANTHER" id="PTHR43158">
    <property type="entry name" value="SKFA PEPTIDE EXPORT ATP-BINDING PROTEIN SKFE"/>
    <property type="match status" value="1"/>
</dbReference>
<dbReference type="Pfam" id="PF00005">
    <property type="entry name" value="ABC_tran"/>
    <property type="match status" value="1"/>
</dbReference>